<keyword evidence="10" id="KW-0698">rRNA processing</keyword>
<dbReference type="GO" id="GO:0005886">
    <property type="term" value="C:plasma membrane"/>
    <property type="evidence" value="ECO:0007669"/>
    <property type="project" value="UniProtKB-SubCell"/>
</dbReference>
<evidence type="ECO:0000256" key="3">
    <source>
        <dbReference type="ARBA" id="ARBA00008115"/>
    </source>
</evidence>
<keyword evidence="24 31" id="KW-0472">Membrane</keyword>
<evidence type="ECO:0000256" key="21">
    <source>
        <dbReference type="ARBA" id="ARBA00022840"/>
    </source>
</evidence>
<dbReference type="FunFam" id="3.40.1280.10:FF:000003">
    <property type="entry name" value="Ribosomal RNA small subunit methyltransferase"/>
    <property type="match status" value="1"/>
</dbReference>
<dbReference type="Pfam" id="PF00139">
    <property type="entry name" value="Lectin_legB"/>
    <property type="match status" value="1"/>
</dbReference>
<evidence type="ECO:0000256" key="9">
    <source>
        <dbReference type="ARBA" id="ARBA00022527"/>
    </source>
</evidence>
<dbReference type="InterPro" id="IPR005304">
    <property type="entry name" value="Rbsml_bgen_MeTrfase_EMG1/NEP1"/>
</dbReference>
<evidence type="ECO:0000256" key="18">
    <source>
        <dbReference type="ARBA" id="ARBA00022741"/>
    </source>
</evidence>
<dbReference type="InterPro" id="IPR011009">
    <property type="entry name" value="Kinase-like_dom_sf"/>
</dbReference>
<keyword evidence="17" id="KW-0430">Lectin</keyword>
<dbReference type="PROSITE" id="PS00307">
    <property type="entry name" value="LECTIN_LEGUME_BETA"/>
    <property type="match status" value="1"/>
</dbReference>
<dbReference type="GO" id="GO:0002229">
    <property type="term" value="P:defense response to oomycetes"/>
    <property type="evidence" value="ECO:0007669"/>
    <property type="project" value="UniProtKB-ARBA"/>
</dbReference>
<dbReference type="PROSITE" id="PS50011">
    <property type="entry name" value="PROTEIN_KINASE_DOM"/>
    <property type="match status" value="1"/>
</dbReference>
<keyword evidence="21 30" id="KW-0067">ATP-binding</keyword>
<evidence type="ECO:0000256" key="25">
    <source>
        <dbReference type="ARBA" id="ARBA00023170"/>
    </source>
</evidence>
<keyword evidence="18 30" id="KW-0547">Nucleotide-binding</keyword>
<dbReference type="FunFam" id="2.60.120.200:FF:000086">
    <property type="entry name" value="L-type lectin-domain containing receptor kinase S.4"/>
    <property type="match status" value="1"/>
</dbReference>
<dbReference type="GO" id="GO:0005524">
    <property type="term" value="F:ATP binding"/>
    <property type="evidence" value="ECO:0007669"/>
    <property type="project" value="UniProtKB-UniRule"/>
</dbReference>
<dbReference type="GO" id="GO:0019843">
    <property type="term" value="F:rRNA binding"/>
    <property type="evidence" value="ECO:0007669"/>
    <property type="project" value="UniProtKB-KW"/>
</dbReference>
<dbReference type="Pfam" id="PF03587">
    <property type="entry name" value="EMG1"/>
    <property type="match status" value="1"/>
</dbReference>
<evidence type="ECO:0000256" key="4">
    <source>
        <dbReference type="ARBA" id="ARBA00008536"/>
    </source>
</evidence>
<comment type="similarity">
    <text evidence="4">In the N-terminal section; belongs to the leguminous lectin family.</text>
</comment>
<evidence type="ECO:0000256" key="11">
    <source>
        <dbReference type="ARBA" id="ARBA00022603"/>
    </source>
</evidence>
<dbReference type="CDD" id="cd14066">
    <property type="entry name" value="STKc_IRAK"/>
    <property type="match status" value="1"/>
</dbReference>
<dbReference type="InterPro" id="IPR017441">
    <property type="entry name" value="Protein_kinase_ATP_BS"/>
</dbReference>
<dbReference type="CDD" id="cd06899">
    <property type="entry name" value="lectin_legume_LecRK_Arcelin_ConA"/>
    <property type="match status" value="1"/>
</dbReference>
<dbReference type="PROSITE" id="PS00107">
    <property type="entry name" value="PROTEIN_KINASE_ATP"/>
    <property type="match status" value="1"/>
</dbReference>
<name>A0A7J7GK09_CAMSI</name>
<keyword evidence="8" id="KW-0690">Ribosome biogenesis</keyword>
<dbReference type="Gene3D" id="2.60.120.200">
    <property type="match status" value="1"/>
</dbReference>
<keyword evidence="23 31" id="KW-1133">Transmembrane helix</keyword>
<sequence length="879" mass="98142">MHLDEEKQTENVDELVGIPIQPYDHKAQTGAIFILEKASLEVAKVGKSYQLLNSDDHANFLRRNNKNPADYRPDIAHQAILAILDSPLNKAGRLRALYVKTEKGVLFEIKPYVRIPRTYKRFSGIMLQLLQKLSITAVGKREKLLRVIKNPVTQYLPLNSRKIGFSYSSEKLVDIRDYVAAVSDDVNFVFVVGAMAHGKIDIKDYADDFISNKLVMPYMTMIVGLSILVKIVYSSSPPDDFMFNGYPLKLGGTAKLDSNGLFTLTNATMREIGHAFYNFPLQFKNSTNDGSVISFSTTFIFAIVPEYPRLGGHGLAFVVSPSKELQGALSNQYLGIFNATNTGLSSNHIVAVELDTVQDFEFEDIDDNHVGIDINGLKSIKSASSGYFPTRENDTFNDLNLKSGDPMQVWVEYNGVDKQLNVTLAPIYVPKPDLPLLSLTRDLSPVLHDYMYVGFSTSTGLLASSHYILGWSFKMNGQAEPIDLSHLPNIPGTPQVKENKKRMLALAIVVPFIGLLVLLVLTFGALLIMRKKKFTKELEDWEFQYGPHKFCHKVLSMATKGFKEKELLGRGGFGRVYRGVLPTSNIHVAIKRVAHDSRQGMREFVAEIATIGRLRHPNLVRLLGYCRHKQELLLVYDFIPNGSLDKFLYGQPKGMLNWMQRFKIIKDIASGLFYLHQQWVQVIIHRDIKASNVLIDSDFNARLGDFGLAKLCNHGADPQTSHVAGTLGYIAPELARTGKANTSTDLFAFGTFMLEVVCGRRPVEHQASPEKIILIDWVFECLERGNILEAIDQCLGTEYVVEEAELVLKLGLLCSHAVAAARPIMSDVVKYLEGEAQLPDNLSDIIKSRDFSEATNGQDEAPISVPSVTITEPFVSRGR</sequence>
<dbReference type="InterPro" id="IPR029028">
    <property type="entry name" value="Alpha/beta_knot_MTases"/>
</dbReference>
<evidence type="ECO:0000256" key="6">
    <source>
        <dbReference type="ARBA" id="ARBA00012513"/>
    </source>
</evidence>
<reference evidence="34" key="1">
    <citation type="journal article" date="2020" name="Nat. Commun.">
        <title>Genome assembly of wild tea tree DASZ reveals pedigree and selection history of tea varieties.</title>
        <authorList>
            <person name="Zhang W."/>
            <person name="Zhang Y."/>
            <person name="Qiu H."/>
            <person name="Guo Y."/>
            <person name="Wan H."/>
            <person name="Zhang X."/>
            <person name="Scossa F."/>
            <person name="Alseekh S."/>
            <person name="Zhang Q."/>
            <person name="Wang P."/>
            <person name="Xu L."/>
            <person name="Schmidt M.H."/>
            <person name="Jia X."/>
            <person name="Li D."/>
            <person name="Zhu A."/>
            <person name="Guo F."/>
            <person name="Chen W."/>
            <person name="Ni D."/>
            <person name="Usadel B."/>
            <person name="Fernie A.R."/>
            <person name="Wen W."/>
        </authorList>
    </citation>
    <scope>NUCLEOTIDE SEQUENCE [LARGE SCALE GENOMIC DNA]</scope>
    <source>
        <strain evidence="34">cv. G240</strain>
    </source>
</reference>
<dbReference type="GO" id="GO:0070475">
    <property type="term" value="P:rRNA base methylation"/>
    <property type="evidence" value="ECO:0007669"/>
    <property type="project" value="InterPro"/>
</dbReference>
<evidence type="ECO:0000313" key="34">
    <source>
        <dbReference type="Proteomes" id="UP000593564"/>
    </source>
</evidence>
<feature type="domain" description="Protein kinase" evidence="32">
    <location>
        <begin position="562"/>
        <end position="838"/>
    </location>
</feature>
<comment type="caution">
    <text evidence="33">The sequence shown here is derived from an EMBL/GenBank/DDBJ whole genome shotgun (WGS) entry which is preliminary data.</text>
</comment>
<dbReference type="GO" id="GO:0042742">
    <property type="term" value="P:defense response to bacterium"/>
    <property type="evidence" value="ECO:0007669"/>
    <property type="project" value="UniProtKB-ARBA"/>
</dbReference>
<comment type="catalytic activity">
    <reaction evidence="29">
        <text>L-seryl-[protein] + ATP = O-phospho-L-seryl-[protein] + ADP + H(+)</text>
        <dbReference type="Rhea" id="RHEA:17989"/>
        <dbReference type="Rhea" id="RHEA-COMP:9863"/>
        <dbReference type="Rhea" id="RHEA-COMP:11604"/>
        <dbReference type="ChEBI" id="CHEBI:15378"/>
        <dbReference type="ChEBI" id="CHEBI:29999"/>
        <dbReference type="ChEBI" id="CHEBI:30616"/>
        <dbReference type="ChEBI" id="CHEBI:83421"/>
        <dbReference type="ChEBI" id="CHEBI:456216"/>
        <dbReference type="EC" id="2.7.11.1"/>
    </reaction>
</comment>
<evidence type="ECO:0000256" key="31">
    <source>
        <dbReference type="SAM" id="Phobius"/>
    </source>
</evidence>
<dbReference type="InterPro" id="IPR001220">
    <property type="entry name" value="Legume_lectin_dom"/>
</dbReference>
<dbReference type="GO" id="GO:0005730">
    <property type="term" value="C:nucleolus"/>
    <property type="evidence" value="ECO:0007669"/>
    <property type="project" value="UniProtKB-SubCell"/>
</dbReference>
<dbReference type="FunFam" id="1.10.510.10:FF:000108">
    <property type="entry name" value="L-type lectin-domain containing receptor kinase S.4"/>
    <property type="match status" value="1"/>
</dbReference>
<dbReference type="EC" id="2.7.11.1" evidence="6"/>
<protein>
    <recommendedName>
        <fullName evidence="6">non-specific serine/threonine protein kinase</fullName>
        <ecNumber evidence="6">2.7.11.1</ecNumber>
    </recommendedName>
</protein>
<evidence type="ECO:0000256" key="17">
    <source>
        <dbReference type="ARBA" id="ARBA00022734"/>
    </source>
</evidence>
<dbReference type="Pfam" id="PF00069">
    <property type="entry name" value="Pkinase"/>
    <property type="match status" value="1"/>
</dbReference>
<feature type="transmembrane region" description="Helical" evidence="31">
    <location>
        <begin position="503"/>
        <end position="528"/>
    </location>
</feature>
<dbReference type="EMBL" id="JACBKZ010000010">
    <property type="protein sequence ID" value="KAF5941142.1"/>
    <property type="molecule type" value="Genomic_DNA"/>
</dbReference>
<proteinExistence type="inferred from homology"/>
<evidence type="ECO:0000256" key="15">
    <source>
        <dbReference type="ARBA" id="ARBA00022729"/>
    </source>
</evidence>
<comment type="catalytic activity">
    <reaction evidence="28">
        <text>L-threonyl-[protein] + ATP = O-phospho-L-threonyl-[protein] + ADP + H(+)</text>
        <dbReference type="Rhea" id="RHEA:46608"/>
        <dbReference type="Rhea" id="RHEA-COMP:11060"/>
        <dbReference type="Rhea" id="RHEA-COMP:11605"/>
        <dbReference type="ChEBI" id="CHEBI:15378"/>
        <dbReference type="ChEBI" id="CHEBI:30013"/>
        <dbReference type="ChEBI" id="CHEBI:30616"/>
        <dbReference type="ChEBI" id="CHEBI:61977"/>
        <dbReference type="ChEBI" id="CHEBI:456216"/>
        <dbReference type="EC" id="2.7.11.1"/>
    </reaction>
</comment>
<evidence type="ECO:0000256" key="30">
    <source>
        <dbReference type="PROSITE-ProRule" id="PRU10141"/>
    </source>
</evidence>
<keyword evidence="15" id="KW-0732">Signal</keyword>
<keyword evidence="25" id="KW-0675">Receptor</keyword>
<dbReference type="AlphaFoldDB" id="A0A7J7GK09"/>
<dbReference type="InterPro" id="IPR008271">
    <property type="entry name" value="Ser/Thr_kinase_AS"/>
</dbReference>
<dbReference type="GO" id="GO:0030246">
    <property type="term" value="F:carbohydrate binding"/>
    <property type="evidence" value="ECO:0007669"/>
    <property type="project" value="UniProtKB-KW"/>
</dbReference>
<keyword evidence="11" id="KW-0489">Methyltransferase</keyword>
<evidence type="ECO:0000256" key="16">
    <source>
        <dbReference type="ARBA" id="ARBA00022730"/>
    </source>
</evidence>
<evidence type="ECO:0000256" key="27">
    <source>
        <dbReference type="ARBA" id="ARBA00023242"/>
    </source>
</evidence>
<keyword evidence="19" id="KW-0418">Kinase</keyword>
<evidence type="ECO:0000256" key="12">
    <source>
        <dbReference type="ARBA" id="ARBA00022679"/>
    </source>
</evidence>
<keyword evidence="16" id="KW-0699">rRNA-binding</keyword>
<keyword evidence="13" id="KW-0949">S-adenosyl-L-methionine</keyword>
<dbReference type="InterPro" id="IPR013320">
    <property type="entry name" value="ConA-like_dom_sf"/>
</dbReference>
<dbReference type="SUPFAM" id="SSF56112">
    <property type="entry name" value="Protein kinase-like (PK-like)"/>
    <property type="match status" value="1"/>
</dbReference>
<evidence type="ECO:0000256" key="28">
    <source>
        <dbReference type="ARBA" id="ARBA00047899"/>
    </source>
</evidence>
<gene>
    <name evidence="33" type="ORF">HYC85_022309</name>
</gene>
<dbReference type="Gene3D" id="3.30.200.20">
    <property type="entry name" value="Phosphorylase Kinase, domain 1"/>
    <property type="match status" value="1"/>
</dbReference>
<evidence type="ECO:0000256" key="22">
    <source>
        <dbReference type="ARBA" id="ARBA00022884"/>
    </source>
</evidence>
<evidence type="ECO:0000256" key="5">
    <source>
        <dbReference type="ARBA" id="ARBA00010217"/>
    </source>
</evidence>
<evidence type="ECO:0000256" key="2">
    <source>
        <dbReference type="ARBA" id="ARBA00004604"/>
    </source>
</evidence>
<keyword evidence="27" id="KW-0539">Nucleus</keyword>
<evidence type="ECO:0000256" key="26">
    <source>
        <dbReference type="ARBA" id="ARBA00023180"/>
    </source>
</evidence>
<dbReference type="GO" id="GO:0070037">
    <property type="term" value="F:rRNA (pseudouridine) methyltransferase activity"/>
    <property type="evidence" value="ECO:0007669"/>
    <property type="project" value="InterPro"/>
</dbReference>
<evidence type="ECO:0000259" key="32">
    <source>
        <dbReference type="PROSITE" id="PS50011"/>
    </source>
</evidence>
<dbReference type="FunFam" id="3.30.200.20:FF:000112">
    <property type="entry name" value="Lectin-domain containing receptor kinase A4.3"/>
    <property type="match status" value="1"/>
</dbReference>
<dbReference type="PROSITE" id="PS00108">
    <property type="entry name" value="PROTEIN_KINASE_ST"/>
    <property type="match status" value="1"/>
</dbReference>
<evidence type="ECO:0000256" key="29">
    <source>
        <dbReference type="ARBA" id="ARBA00048679"/>
    </source>
</evidence>
<dbReference type="Gene3D" id="1.10.510.10">
    <property type="entry name" value="Transferase(Phosphotransferase) domain 1"/>
    <property type="match status" value="1"/>
</dbReference>
<dbReference type="Gene3D" id="3.40.1280.10">
    <property type="match status" value="1"/>
</dbReference>
<evidence type="ECO:0000256" key="24">
    <source>
        <dbReference type="ARBA" id="ARBA00023136"/>
    </source>
</evidence>
<dbReference type="SUPFAM" id="SSF75217">
    <property type="entry name" value="alpha/beta knot"/>
    <property type="match status" value="1"/>
</dbReference>
<dbReference type="Proteomes" id="UP000593564">
    <property type="component" value="Unassembled WGS sequence"/>
</dbReference>
<feature type="transmembrane region" description="Helical" evidence="31">
    <location>
        <begin position="450"/>
        <end position="469"/>
    </location>
</feature>
<evidence type="ECO:0000313" key="33">
    <source>
        <dbReference type="EMBL" id="KAF5941142.1"/>
    </source>
</evidence>
<dbReference type="CDD" id="cd18088">
    <property type="entry name" value="Nep1-like"/>
    <property type="match status" value="1"/>
</dbReference>
<organism evidence="33 34">
    <name type="scientific">Camellia sinensis</name>
    <name type="common">Tea plant</name>
    <name type="synonym">Thea sinensis</name>
    <dbReference type="NCBI Taxonomy" id="4442"/>
    <lineage>
        <taxon>Eukaryota</taxon>
        <taxon>Viridiplantae</taxon>
        <taxon>Streptophyta</taxon>
        <taxon>Embryophyta</taxon>
        <taxon>Tracheophyta</taxon>
        <taxon>Spermatophyta</taxon>
        <taxon>Magnoliopsida</taxon>
        <taxon>eudicotyledons</taxon>
        <taxon>Gunneridae</taxon>
        <taxon>Pentapetalae</taxon>
        <taxon>asterids</taxon>
        <taxon>Ericales</taxon>
        <taxon>Theaceae</taxon>
        <taxon>Camellia</taxon>
    </lineage>
</organism>
<evidence type="ECO:0000256" key="1">
    <source>
        <dbReference type="ARBA" id="ARBA00004251"/>
    </source>
</evidence>
<dbReference type="InterPro" id="IPR000719">
    <property type="entry name" value="Prot_kinase_dom"/>
</dbReference>
<dbReference type="InterPro" id="IPR019825">
    <property type="entry name" value="Lectin_legB_Mn/Ca_BS"/>
</dbReference>
<comment type="subcellular location">
    <subcellularLocation>
        <location evidence="1">Cell membrane</location>
        <topology evidence="1">Single-pass type I membrane protein</topology>
    </subcellularLocation>
    <subcellularLocation>
        <location evidence="2">Nucleus</location>
        <location evidence="2">Nucleolus</location>
    </subcellularLocation>
</comment>
<comment type="similarity">
    <text evidence="3">Belongs to the class IV-like SAM-binding methyltransferase superfamily. RNA methyltransferase NEP1 family.</text>
</comment>
<evidence type="ECO:0000256" key="13">
    <source>
        <dbReference type="ARBA" id="ARBA00022691"/>
    </source>
</evidence>
<evidence type="ECO:0000256" key="7">
    <source>
        <dbReference type="ARBA" id="ARBA00022475"/>
    </source>
</evidence>
<evidence type="ECO:0000256" key="8">
    <source>
        <dbReference type="ARBA" id="ARBA00022517"/>
    </source>
</evidence>
<evidence type="ECO:0000256" key="19">
    <source>
        <dbReference type="ARBA" id="ARBA00022777"/>
    </source>
</evidence>
<keyword evidence="9" id="KW-0723">Serine/threonine-protein kinase</keyword>
<evidence type="ECO:0000256" key="20">
    <source>
        <dbReference type="ARBA" id="ARBA00022821"/>
    </source>
</evidence>
<keyword evidence="34" id="KW-1185">Reference proteome</keyword>
<dbReference type="GO" id="GO:0004674">
    <property type="term" value="F:protein serine/threonine kinase activity"/>
    <property type="evidence" value="ECO:0007669"/>
    <property type="project" value="UniProtKB-KW"/>
</dbReference>
<evidence type="ECO:0000256" key="23">
    <source>
        <dbReference type="ARBA" id="ARBA00022989"/>
    </source>
</evidence>
<dbReference type="SMART" id="SM00220">
    <property type="entry name" value="S_TKc"/>
    <property type="match status" value="1"/>
</dbReference>
<accession>A0A7J7GK09</accession>
<dbReference type="SUPFAM" id="SSF49899">
    <property type="entry name" value="Concanavalin A-like lectins/glucanases"/>
    <property type="match status" value="1"/>
</dbReference>
<keyword evidence="14 31" id="KW-0812">Transmembrane</keyword>
<keyword evidence="20" id="KW-0611">Plant defense</keyword>
<evidence type="ECO:0000256" key="14">
    <source>
        <dbReference type="ARBA" id="ARBA00022692"/>
    </source>
</evidence>
<comment type="similarity">
    <text evidence="5">In the C-terminal section; belongs to the protein kinase superfamily. Ser/Thr protein kinase family.</text>
</comment>
<reference evidence="33 34" key="2">
    <citation type="submission" date="2020-07" db="EMBL/GenBank/DDBJ databases">
        <title>Genome assembly of wild tea tree DASZ reveals pedigree and selection history of tea varieties.</title>
        <authorList>
            <person name="Zhang W."/>
        </authorList>
    </citation>
    <scope>NUCLEOTIDE SEQUENCE [LARGE SCALE GENOMIC DNA]</scope>
    <source>
        <strain evidence="34">cv. G240</strain>
        <tissue evidence="33">Leaf</tissue>
    </source>
</reference>
<evidence type="ECO:0000256" key="10">
    <source>
        <dbReference type="ARBA" id="ARBA00022552"/>
    </source>
</evidence>
<dbReference type="InterPro" id="IPR029026">
    <property type="entry name" value="tRNA_m1G_MTases_N"/>
</dbReference>
<keyword evidence="7" id="KW-1003">Cell membrane</keyword>
<feature type="binding site" evidence="30">
    <location>
        <position position="591"/>
    </location>
    <ligand>
        <name>ATP</name>
        <dbReference type="ChEBI" id="CHEBI:30616"/>
    </ligand>
</feature>
<dbReference type="InterPro" id="IPR050528">
    <property type="entry name" value="L-type_Lectin-RKs"/>
</dbReference>
<keyword evidence="12" id="KW-0808">Transferase</keyword>
<keyword evidence="26" id="KW-0325">Glycoprotein</keyword>
<dbReference type="PANTHER" id="PTHR27007">
    <property type="match status" value="1"/>
</dbReference>
<keyword evidence="22" id="KW-0694">RNA-binding</keyword>